<dbReference type="Proteomes" id="UP000052237">
    <property type="component" value="Unassembled WGS sequence"/>
</dbReference>
<dbReference type="Pfam" id="PF13237">
    <property type="entry name" value="Fer4_10"/>
    <property type="match status" value="1"/>
</dbReference>
<evidence type="ECO:0000313" key="8">
    <source>
        <dbReference type="Proteomes" id="UP000052237"/>
    </source>
</evidence>
<evidence type="ECO:0000256" key="4">
    <source>
        <dbReference type="ARBA" id="ARBA00023014"/>
    </source>
</evidence>
<protein>
    <submittedName>
        <fullName evidence="7">Iron-sulfur cluster-binding domain-containing protein</fullName>
    </submittedName>
</protein>
<dbReference type="Proteomes" id="UP000052257">
    <property type="component" value="Unassembled WGS sequence"/>
</dbReference>
<proteinExistence type="predicted"/>
<dbReference type="EMBL" id="FAUW01000001">
    <property type="protein sequence ID" value="CUU71690.1"/>
    <property type="molecule type" value="Genomic_DNA"/>
</dbReference>
<evidence type="ECO:0000313" key="9">
    <source>
        <dbReference type="Proteomes" id="UP000052257"/>
    </source>
</evidence>
<name>A0A0S4R8B9_CAMHY</name>
<evidence type="ECO:0000313" key="6">
    <source>
        <dbReference type="EMBL" id="CUU71690.1"/>
    </source>
</evidence>
<dbReference type="RefSeq" id="WP_059426296.1">
    <property type="nucleotide sequence ID" value="NZ_FAUT01000002.1"/>
</dbReference>
<keyword evidence="3" id="KW-0408">Iron</keyword>
<evidence type="ECO:0000259" key="5">
    <source>
        <dbReference type="PROSITE" id="PS51379"/>
    </source>
</evidence>
<evidence type="ECO:0000313" key="7">
    <source>
        <dbReference type="EMBL" id="CUU77522.1"/>
    </source>
</evidence>
<comment type="caution">
    <text evidence="7">The sequence shown here is derived from an EMBL/GenBank/DDBJ whole genome shotgun (WGS) entry which is preliminary data.</text>
</comment>
<dbReference type="GO" id="GO:0051539">
    <property type="term" value="F:4 iron, 4 sulfur cluster binding"/>
    <property type="evidence" value="ECO:0007669"/>
    <property type="project" value="UniProtKB-KW"/>
</dbReference>
<dbReference type="Pfam" id="PF12838">
    <property type="entry name" value="Fer4_7"/>
    <property type="match status" value="1"/>
</dbReference>
<organism evidence="7 8">
    <name type="scientific">Campylobacter hyointestinalis subsp. hyointestinalis</name>
    <dbReference type="NCBI Taxonomy" id="91352"/>
    <lineage>
        <taxon>Bacteria</taxon>
        <taxon>Pseudomonadati</taxon>
        <taxon>Campylobacterota</taxon>
        <taxon>Epsilonproteobacteria</taxon>
        <taxon>Campylobacterales</taxon>
        <taxon>Campylobacteraceae</taxon>
        <taxon>Campylobacter</taxon>
    </lineage>
</organism>
<keyword evidence="2" id="KW-0479">Metal-binding</keyword>
<evidence type="ECO:0000256" key="3">
    <source>
        <dbReference type="ARBA" id="ARBA00023004"/>
    </source>
</evidence>
<dbReference type="SUPFAM" id="SSF54862">
    <property type="entry name" value="4Fe-4S ferredoxins"/>
    <property type="match status" value="2"/>
</dbReference>
<dbReference type="AlphaFoldDB" id="A0A0S4R8B9"/>
<feature type="domain" description="4Fe-4S ferredoxin-type" evidence="5">
    <location>
        <begin position="236"/>
        <end position="266"/>
    </location>
</feature>
<gene>
    <name evidence="7" type="ORF">ERS686654_00867</name>
    <name evidence="6" type="ORF">ERS739220_00355</name>
</gene>
<dbReference type="PANTHER" id="PTHR43687">
    <property type="entry name" value="ADENYLYLSULFATE REDUCTASE, BETA SUBUNIT"/>
    <property type="match status" value="1"/>
</dbReference>
<feature type="domain" description="4Fe-4S ferredoxin-type" evidence="5">
    <location>
        <begin position="422"/>
        <end position="451"/>
    </location>
</feature>
<keyword evidence="4" id="KW-0411">Iron-sulfur</keyword>
<dbReference type="PANTHER" id="PTHR43687:SF3">
    <property type="entry name" value="4FE-4S FERREDOXIN-TYPE DOMAIN-CONTAINING PROTEIN"/>
    <property type="match status" value="1"/>
</dbReference>
<keyword evidence="8" id="KW-1185">Reference proteome</keyword>
<accession>A0A9W5AM54</accession>
<evidence type="ECO:0000256" key="2">
    <source>
        <dbReference type="ARBA" id="ARBA00022723"/>
    </source>
</evidence>
<dbReference type="PROSITE" id="PS00198">
    <property type="entry name" value="4FE4S_FER_1"/>
    <property type="match status" value="1"/>
</dbReference>
<keyword evidence="1" id="KW-0004">4Fe-4S</keyword>
<accession>A0A0S4R8B9</accession>
<dbReference type="PROSITE" id="PS51379">
    <property type="entry name" value="4FE4S_FER_2"/>
    <property type="match status" value="3"/>
</dbReference>
<evidence type="ECO:0000256" key="1">
    <source>
        <dbReference type="ARBA" id="ARBA00022485"/>
    </source>
</evidence>
<dbReference type="InterPro" id="IPR017896">
    <property type="entry name" value="4Fe4S_Fe-S-bd"/>
</dbReference>
<feature type="domain" description="4Fe-4S ferredoxin-type" evidence="5">
    <location>
        <begin position="453"/>
        <end position="483"/>
    </location>
</feature>
<dbReference type="EMBL" id="FAVB01000002">
    <property type="protein sequence ID" value="CUU77522.1"/>
    <property type="molecule type" value="Genomic_DNA"/>
</dbReference>
<dbReference type="GO" id="GO:0046872">
    <property type="term" value="F:metal ion binding"/>
    <property type="evidence" value="ECO:0007669"/>
    <property type="project" value="UniProtKB-KW"/>
</dbReference>
<reference evidence="8 9" key="1">
    <citation type="submission" date="2015-11" db="EMBL/GenBank/DDBJ databases">
        <authorList>
            <consortium name="Pathogen Informatics"/>
        </authorList>
    </citation>
    <scope>NUCLEOTIDE SEQUENCE [LARGE SCALE GENOMIC DNA]</scope>
    <source>
        <strain evidence="7 8">006A-0059</strain>
        <strain evidence="6 9">006A-0191</strain>
    </source>
</reference>
<dbReference type="InterPro" id="IPR050572">
    <property type="entry name" value="Fe-S_Ferredoxin"/>
</dbReference>
<dbReference type="InterPro" id="IPR017900">
    <property type="entry name" value="4Fe4S_Fe_S_CS"/>
</dbReference>
<dbReference type="Gene3D" id="3.30.70.20">
    <property type="match status" value="2"/>
</dbReference>
<sequence>MQEFAFLCKDEIVLSDKIAVLNEKTNDKFLVANSKELDALIYAPEINFYLKNTLENTLAKAKNSLKLYEIRASEFDYALDVDFSKEIGKNILLVSNESENIEKSLKELGFNVIKITHAEVELIYGQIGDLCGILKVNNNTKETSDFGDDSVCCDFDILLVRGAKDFMLRQSGCFEIDGLNENEILNLVRSVSPKFDYKKVINYDDSICQYHRRRSEHCAKCVDICPSVAIMKDDEKRELVFSDIDCVSCGLCASVCPSGSIEWRMNPRQGFEFISKFYEDHIALILDESINLDDLSIKLKDKVLPLMLKTVNFLDQSYLLNLVQTTGATVILLTKNLGGGTKDSVDLINEIYEKAYGKKAILLADESDIEAVLELAEFIEGSKFDLLQTNLNKREIFAKRVKHLVGENDFGQTAPKEWVRYGKITINEDSCTLCLSCVGACNVGALYADKSDNSIKFNASVCTTCGYCETSCAEKDTLKVYRDGMELKNSYFEYKTLAKDELFKCVECGKEFATAKSVQKIANTLKPLFAGNPVKLRTLYCCAECKAKLMLKEQIEKGEFDE</sequence>